<gene>
    <name evidence="5" type="ORF">MNBD_DELTA01-1685</name>
</gene>
<evidence type="ECO:0000256" key="1">
    <source>
        <dbReference type="ARBA" id="ARBA00008560"/>
    </source>
</evidence>
<dbReference type="InterPro" id="IPR002677">
    <property type="entry name" value="Ribosomal_bL32"/>
</dbReference>
<keyword evidence="2 5" id="KW-0689">Ribosomal protein</keyword>
<dbReference type="SUPFAM" id="SSF57829">
    <property type="entry name" value="Zn-binding ribosomal proteins"/>
    <property type="match status" value="1"/>
</dbReference>
<protein>
    <submittedName>
        <fullName evidence="5">LSU ribosomal protein L32p @ LSU ribosomal protein L32p, zinc-independent</fullName>
    </submittedName>
</protein>
<comment type="similarity">
    <text evidence="1">Belongs to the bacterial ribosomal protein bL32 family.</text>
</comment>
<dbReference type="AlphaFoldDB" id="A0A3B0QU73"/>
<dbReference type="PANTHER" id="PTHR35534:SF1">
    <property type="entry name" value="LARGE RIBOSOMAL SUBUNIT PROTEIN BL32"/>
    <property type="match status" value="1"/>
</dbReference>
<dbReference type="EMBL" id="UOEA01000083">
    <property type="protein sequence ID" value="VAV85174.1"/>
    <property type="molecule type" value="Genomic_DNA"/>
</dbReference>
<dbReference type="PANTHER" id="PTHR35534">
    <property type="entry name" value="50S RIBOSOMAL PROTEIN L32"/>
    <property type="match status" value="1"/>
</dbReference>
<dbReference type="GO" id="GO:0006412">
    <property type="term" value="P:translation"/>
    <property type="evidence" value="ECO:0007669"/>
    <property type="project" value="InterPro"/>
</dbReference>
<accession>A0A3B0QU73</accession>
<dbReference type="InterPro" id="IPR044957">
    <property type="entry name" value="Ribosomal_bL32_bact"/>
</dbReference>
<dbReference type="HAMAP" id="MF_00340">
    <property type="entry name" value="Ribosomal_bL32"/>
    <property type="match status" value="1"/>
</dbReference>
<keyword evidence="3" id="KW-0687">Ribonucleoprotein</keyword>
<organism evidence="5">
    <name type="scientific">hydrothermal vent metagenome</name>
    <dbReference type="NCBI Taxonomy" id="652676"/>
    <lineage>
        <taxon>unclassified sequences</taxon>
        <taxon>metagenomes</taxon>
        <taxon>ecological metagenomes</taxon>
    </lineage>
</organism>
<evidence type="ECO:0000256" key="3">
    <source>
        <dbReference type="ARBA" id="ARBA00023274"/>
    </source>
</evidence>
<dbReference type="GO" id="GO:0015934">
    <property type="term" value="C:large ribosomal subunit"/>
    <property type="evidence" value="ECO:0007669"/>
    <property type="project" value="InterPro"/>
</dbReference>
<sequence>MAHPKKRQSKSRRNKRRSHDALSTPAISTCPQCSEVKRPHNVCLKCGTYKGREIIKETEDF</sequence>
<dbReference type="Gene3D" id="1.20.5.640">
    <property type="entry name" value="Single helix bin"/>
    <property type="match status" value="1"/>
</dbReference>
<evidence type="ECO:0000256" key="2">
    <source>
        <dbReference type="ARBA" id="ARBA00022980"/>
    </source>
</evidence>
<proteinExistence type="inferred from homology"/>
<feature type="compositionally biased region" description="Basic residues" evidence="4">
    <location>
        <begin position="1"/>
        <end position="18"/>
    </location>
</feature>
<dbReference type="GO" id="GO:0003735">
    <property type="term" value="F:structural constituent of ribosome"/>
    <property type="evidence" value="ECO:0007669"/>
    <property type="project" value="InterPro"/>
</dbReference>
<feature type="region of interest" description="Disordered" evidence="4">
    <location>
        <begin position="1"/>
        <end position="26"/>
    </location>
</feature>
<dbReference type="InterPro" id="IPR011332">
    <property type="entry name" value="Ribosomal_zn-bd"/>
</dbReference>
<dbReference type="Pfam" id="PF01783">
    <property type="entry name" value="Ribosomal_L32p"/>
    <property type="match status" value="1"/>
</dbReference>
<dbReference type="NCBIfam" id="TIGR01031">
    <property type="entry name" value="rpmF_bact"/>
    <property type="match status" value="1"/>
</dbReference>
<evidence type="ECO:0000256" key="4">
    <source>
        <dbReference type="SAM" id="MobiDB-lite"/>
    </source>
</evidence>
<name>A0A3B0QU73_9ZZZZ</name>
<reference evidence="5" key="1">
    <citation type="submission" date="2018-06" db="EMBL/GenBank/DDBJ databases">
        <authorList>
            <person name="Zhirakovskaya E."/>
        </authorList>
    </citation>
    <scope>NUCLEOTIDE SEQUENCE</scope>
</reference>
<evidence type="ECO:0000313" key="5">
    <source>
        <dbReference type="EMBL" id="VAV85174.1"/>
    </source>
</evidence>